<sequence length="253" mass="27761">MSVVHSVASTHPELAGYFTAPGSGEVISEEDFLTIKRVTSAIQATGASLHLPELHDAAQVWVYRFANALTLPAAAAMIEEEKYPSLDLSTCRITWMDPLWYTIEPLEAVESIEDVARTYVRSVGKIIGIVSQIADLKPAPLWALAMDSPVGGLVRYGVQDFAPGEGCEAADEFWRVMCTESGHKLPPPHYEVLTGGTFARRGIDADDDGSFVEYFRSSCCKIFRSPDADICSDCPRRGKETLRKEAAQRARFA</sequence>
<feature type="domain" description="Ferric siderophore reductase C-terminal" evidence="1">
    <location>
        <begin position="216"/>
        <end position="236"/>
    </location>
</feature>
<dbReference type="Pfam" id="PF11575">
    <property type="entry name" value="FhuF_C"/>
    <property type="match status" value="1"/>
</dbReference>
<evidence type="ECO:0000313" key="2">
    <source>
        <dbReference type="EMBL" id="WOT01205.1"/>
    </source>
</evidence>
<reference evidence="2" key="1">
    <citation type="submission" date="2017-12" db="EMBL/GenBank/DDBJ databases">
        <authorList>
            <person name="Thomas-White K."/>
            <person name="Wolfe A.J."/>
        </authorList>
    </citation>
    <scope>NUCLEOTIDE SEQUENCE</scope>
    <source>
        <strain evidence="2">UMB0763</strain>
    </source>
</reference>
<dbReference type="KEGG" id="cpyr:CYJ47_07870"/>
<dbReference type="Proteomes" id="UP000234560">
    <property type="component" value="Chromosome"/>
</dbReference>
<gene>
    <name evidence="2" type="ORF">CYJ47_07870</name>
</gene>
<dbReference type="GO" id="GO:0051537">
    <property type="term" value="F:2 iron, 2 sulfur cluster binding"/>
    <property type="evidence" value="ECO:0007669"/>
    <property type="project" value="InterPro"/>
</dbReference>
<dbReference type="RefSeq" id="WP_101678090.1">
    <property type="nucleotide sequence ID" value="NZ_CP136958.1"/>
</dbReference>
<evidence type="ECO:0000313" key="3">
    <source>
        <dbReference type="Proteomes" id="UP000234560"/>
    </source>
</evidence>
<proteinExistence type="predicted"/>
<dbReference type="AlphaFoldDB" id="A0AAF1BY52"/>
<protein>
    <submittedName>
        <fullName evidence="2">(2Fe-2S)-binding protein</fullName>
    </submittedName>
</protein>
<name>A0AAF1BY52_9CORY</name>
<dbReference type="InterPro" id="IPR024726">
    <property type="entry name" value="FhuF_C"/>
</dbReference>
<evidence type="ECO:0000259" key="1">
    <source>
        <dbReference type="Pfam" id="PF11575"/>
    </source>
</evidence>
<dbReference type="EMBL" id="CP136958">
    <property type="protein sequence ID" value="WOT01205.1"/>
    <property type="molecule type" value="Genomic_DNA"/>
</dbReference>
<organism evidence="2 3">
    <name type="scientific">Corynebacterium pyruviciproducens</name>
    <dbReference type="NCBI Taxonomy" id="598660"/>
    <lineage>
        <taxon>Bacteria</taxon>
        <taxon>Bacillati</taxon>
        <taxon>Actinomycetota</taxon>
        <taxon>Actinomycetes</taxon>
        <taxon>Mycobacteriales</taxon>
        <taxon>Corynebacteriaceae</taxon>
        <taxon>Corynebacterium</taxon>
    </lineage>
</organism>
<accession>A0AAF1BY52</accession>
<reference evidence="2" key="2">
    <citation type="submission" date="2023-10" db="EMBL/GenBank/DDBJ databases">
        <authorList>
            <person name="Choi B."/>
        </authorList>
    </citation>
    <scope>NUCLEOTIDE SEQUENCE</scope>
    <source>
        <strain evidence="2">UMB0763</strain>
    </source>
</reference>